<dbReference type="EMBL" id="BQNB010015643">
    <property type="protein sequence ID" value="GJT42432.1"/>
    <property type="molecule type" value="Genomic_DNA"/>
</dbReference>
<organism evidence="2 3">
    <name type="scientific">Tanacetum coccineum</name>
    <dbReference type="NCBI Taxonomy" id="301880"/>
    <lineage>
        <taxon>Eukaryota</taxon>
        <taxon>Viridiplantae</taxon>
        <taxon>Streptophyta</taxon>
        <taxon>Embryophyta</taxon>
        <taxon>Tracheophyta</taxon>
        <taxon>Spermatophyta</taxon>
        <taxon>Magnoliopsida</taxon>
        <taxon>eudicotyledons</taxon>
        <taxon>Gunneridae</taxon>
        <taxon>Pentapetalae</taxon>
        <taxon>asterids</taxon>
        <taxon>campanulids</taxon>
        <taxon>Asterales</taxon>
        <taxon>Asteraceae</taxon>
        <taxon>Asteroideae</taxon>
        <taxon>Anthemideae</taxon>
        <taxon>Anthemidinae</taxon>
        <taxon>Tanacetum</taxon>
    </lineage>
</organism>
<feature type="region of interest" description="Disordered" evidence="1">
    <location>
        <begin position="101"/>
        <end position="186"/>
    </location>
</feature>
<evidence type="ECO:0000313" key="2">
    <source>
        <dbReference type="EMBL" id="GJT42432.1"/>
    </source>
</evidence>
<keyword evidence="3" id="KW-1185">Reference proteome</keyword>
<evidence type="ECO:0000313" key="3">
    <source>
        <dbReference type="Proteomes" id="UP001151760"/>
    </source>
</evidence>
<proteinExistence type="predicted"/>
<name>A0ABQ5DTA5_9ASTR</name>
<feature type="compositionally biased region" description="Basic and acidic residues" evidence="1">
    <location>
        <begin position="152"/>
        <end position="180"/>
    </location>
</feature>
<gene>
    <name evidence="2" type="ORF">Tco_0951147</name>
</gene>
<reference evidence="2" key="1">
    <citation type="journal article" date="2022" name="Int. J. Mol. Sci.">
        <title>Draft Genome of Tanacetum Coccineum: Genomic Comparison of Closely Related Tanacetum-Family Plants.</title>
        <authorList>
            <person name="Yamashiro T."/>
            <person name="Shiraishi A."/>
            <person name="Nakayama K."/>
            <person name="Satake H."/>
        </authorList>
    </citation>
    <scope>NUCLEOTIDE SEQUENCE</scope>
</reference>
<protein>
    <submittedName>
        <fullName evidence="2">Uncharacterized protein</fullName>
    </submittedName>
</protein>
<dbReference type="Proteomes" id="UP001151760">
    <property type="component" value="Unassembled WGS sequence"/>
</dbReference>
<accession>A0ABQ5DTA5</accession>
<sequence>MSRPIRFGALATKRTLKPLEPLLLRPHMDSIVGTNLGGHRAAFANDLPMHEGLLKVMHWRTARTGLTLRSKSRTSGDVTSHIFRGRLVLVLVDFFQKKSGNRPAVQAEKKMQTFPGRRVAQERRRRRKRRRKTRRRRSDSNGKLILIAKSYAEAKKEQKLKEEEKRKKKKSDGEPEEKYHTASCAV</sequence>
<feature type="compositionally biased region" description="Basic residues" evidence="1">
    <location>
        <begin position="123"/>
        <end position="137"/>
    </location>
</feature>
<comment type="caution">
    <text evidence="2">The sequence shown here is derived from an EMBL/GenBank/DDBJ whole genome shotgun (WGS) entry which is preliminary data.</text>
</comment>
<reference evidence="2" key="2">
    <citation type="submission" date="2022-01" db="EMBL/GenBank/DDBJ databases">
        <authorList>
            <person name="Yamashiro T."/>
            <person name="Shiraishi A."/>
            <person name="Satake H."/>
            <person name="Nakayama K."/>
        </authorList>
    </citation>
    <scope>NUCLEOTIDE SEQUENCE</scope>
</reference>
<evidence type="ECO:0000256" key="1">
    <source>
        <dbReference type="SAM" id="MobiDB-lite"/>
    </source>
</evidence>